<dbReference type="Proteomes" id="UP000823399">
    <property type="component" value="Unassembled WGS sequence"/>
</dbReference>
<sequence>MSLARARVLQRDILCQECCVDRHKCLPLHVINISTKWNGQYFERTSLKDIGLRVQLGHSDMTCACPVRGHTDFLVLHVNGIHRVNPQTACTRQVLEHFLLLTWSSKVSAFEYYQTLERLTDNTGISVPKSRYSAFMRMIREYRHILLLKRAGLQPGDLALHCPACPQPGINLPRGWETVDASLKFLYYLIIAMDANFCLKNRTQSSDSVDPGMHTGLAYFVANKPYSAHVLKFASQKDISTCSGFSTLAHAESKFSNGLRATGVRLCLCARHEFVRPKGVAIIPLLLLNVVISYNVACQWKINLFERMDWLPENMRIPVAFATTAFRFAIPKFHASAHEDSCAILHSLNLMPGVGRTDGEGIERNWVEINRVANSTKEIGPGAQHDTLDDHFGHHNWRKFVGLGLSLQKKLITAVKECDRQQAAFQEFNLAVGTSYENEWTAMVENWEVDKTQENPFINRERENLLEQNDSGSFVEAENTILWLPSSIDTSIWTSTCRDNIICIEEELRNTQCHDCLNKLRNVLRARVHLIKHRNRNTRGQRANTRAASVISRLDAKIKIIAKKYHTAHRCLIALRGPV</sequence>
<dbReference type="RefSeq" id="XP_041286778.1">
    <property type="nucleotide sequence ID" value="XM_041440018.1"/>
</dbReference>
<evidence type="ECO:0000259" key="1">
    <source>
        <dbReference type="Pfam" id="PF18803"/>
    </source>
</evidence>
<keyword evidence="3" id="KW-1185">Reference proteome</keyword>
<dbReference type="PANTHER" id="PTHR33096">
    <property type="entry name" value="CXC2 DOMAIN-CONTAINING PROTEIN"/>
    <property type="match status" value="1"/>
</dbReference>
<dbReference type="InterPro" id="IPR041457">
    <property type="entry name" value="CxC2_KDZ-assoc"/>
</dbReference>
<evidence type="ECO:0000313" key="3">
    <source>
        <dbReference type="Proteomes" id="UP000823399"/>
    </source>
</evidence>
<dbReference type="PANTHER" id="PTHR33096:SF1">
    <property type="entry name" value="CXC1-LIKE CYSTEINE CLUSTER ASSOCIATED WITH KDZ TRANSPOSASES DOMAIN-CONTAINING PROTEIN"/>
    <property type="match status" value="1"/>
</dbReference>
<feature type="domain" description="CxC2-like cysteine cluster KDZ transposase-associated" evidence="1">
    <location>
        <begin position="85"/>
        <end position="124"/>
    </location>
</feature>
<evidence type="ECO:0000313" key="2">
    <source>
        <dbReference type="EMBL" id="KAG2092145.1"/>
    </source>
</evidence>
<gene>
    <name evidence="2" type="ORF">F5147DRAFT_748044</name>
</gene>
<dbReference type="Pfam" id="PF18803">
    <property type="entry name" value="CxC2"/>
    <property type="match status" value="1"/>
</dbReference>
<organism evidence="2 3">
    <name type="scientific">Suillus discolor</name>
    <dbReference type="NCBI Taxonomy" id="1912936"/>
    <lineage>
        <taxon>Eukaryota</taxon>
        <taxon>Fungi</taxon>
        <taxon>Dikarya</taxon>
        <taxon>Basidiomycota</taxon>
        <taxon>Agaricomycotina</taxon>
        <taxon>Agaricomycetes</taxon>
        <taxon>Agaricomycetidae</taxon>
        <taxon>Boletales</taxon>
        <taxon>Suillineae</taxon>
        <taxon>Suillaceae</taxon>
        <taxon>Suillus</taxon>
    </lineage>
</organism>
<dbReference type="InterPro" id="IPR040521">
    <property type="entry name" value="KDZ"/>
</dbReference>
<dbReference type="AlphaFoldDB" id="A0A9P7JMZ2"/>
<comment type="caution">
    <text evidence="2">The sequence shown here is derived from an EMBL/GenBank/DDBJ whole genome shotgun (WGS) entry which is preliminary data.</text>
</comment>
<name>A0A9P7JMZ2_9AGAM</name>
<reference evidence="2" key="1">
    <citation type="journal article" date="2020" name="New Phytol.">
        <title>Comparative genomics reveals dynamic genome evolution in host specialist ectomycorrhizal fungi.</title>
        <authorList>
            <person name="Lofgren L.A."/>
            <person name="Nguyen N.H."/>
            <person name="Vilgalys R."/>
            <person name="Ruytinx J."/>
            <person name="Liao H.L."/>
            <person name="Branco S."/>
            <person name="Kuo A."/>
            <person name="LaButti K."/>
            <person name="Lipzen A."/>
            <person name="Andreopoulos W."/>
            <person name="Pangilinan J."/>
            <person name="Riley R."/>
            <person name="Hundley H."/>
            <person name="Na H."/>
            <person name="Barry K."/>
            <person name="Grigoriev I.V."/>
            <person name="Stajich J.E."/>
            <person name="Kennedy P.G."/>
        </authorList>
    </citation>
    <scope>NUCLEOTIDE SEQUENCE</scope>
    <source>
        <strain evidence="2">FC423</strain>
    </source>
</reference>
<protein>
    <recommendedName>
        <fullName evidence="1">CxC2-like cysteine cluster KDZ transposase-associated domain-containing protein</fullName>
    </recommendedName>
</protein>
<dbReference type="EMBL" id="JABBWM010000092">
    <property type="protein sequence ID" value="KAG2092145.1"/>
    <property type="molecule type" value="Genomic_DNA"/>
</dbReference>
<dbReference type="Pfam" id="PF18758">
    <property type="entry name" value="KDZ"/>
    <property type="match status" value="2"/>
</dbReference>
<dbReference type="OrthoDB" id="3261436at2759"/>
<accession>A0A9P7JMZ2</accession>
<proteinExistence type="predicted"/>
<dbReference type="GeneID" id="64702277"/>